<accession>A0AAQ3TYJ6</accession>
<dbReference type="EMBL" id="CP144750">
    <property type="protein sequence ID" value="WVZ81054.1"/>
    <property type="molecule type" value="Genomic_DNA"/>
</dbReference>
<proteinExistence type="predicted"/>
<sequence length="187" mass="19635">MAKAVAHGTRGPKICTILVSIAARQPIGPCLLGPSSSLLGKGSGRVGRHPTANSLPGSPLIIAAGPPIGWPSVGYLISLLAPSVIRMGNLFIISLRRVCSPGRSGLGAPESEPYSSNSSRRFEQASRILPKGLRKGFNSLVILVSWELWKHRNTCTVLTTVASEGLLWCRAGASGLQELLLRAVPGP</sequence>
<dbReference type="Proteomes" id="UP001341281">
    <property type="component" value="Chromosome 06"/>
</dbReference>
<reference evidence="1 2" key="1">
    <citation type="submission" date="2024-02" db="EMBL/GenBank/DDBJ databases">
        <title>High-quality chromosome-scale genome assembly of Pensacola bahiagrass (Paspalum notatum Flugge var. saurae).</title>
        <authorList>
            <person name="Vega J.M."/>
            <person name="Podio M."/>
            <person name="Orjuela J."/>
            <person name="Siena L.A."/>
            <person name="Pessino S.C."/>
            <person name="Combes M.C."/>
            <person name="Mariac C."/>
            <person name="Albertini E."/>
            <person name="Pupilli F."/>
            <person name="Ortiz J.P.A."/>
            <person name="Leblanc O."/>
        </authorList>
    </citation>
    <scope>NUCLEOTIDE SEQUENCE [LARGE SCALE GENOMIC DNA]</scope>
    <source>
        <strain evidence="1">R1</strain>
        <tissue evidence="1">Leaf</tissue>
    </source>
</reference>
<evidence type="ECO:0000313" key="2">
    <source>
        <dbReference type="Proteomes" id="UP001341281"/>
    </source>
</evidence>
<protein>
    <submittedName>
        <fullName evidence="1">Uncharacterized protein</fullName>
    </submittedName>
</protein>
<keyword evidence="2" id="KW-1185">Reference proteome</keyword>
<name>A0AAQ3TYJ6_PASNO</name>
<dbReference type="AlphaFoldDB" id="A0AAQ3TYJ6"/>
<organism evidence="1 2">
    <name type="scientific">Paspalum notatum var. saurae</name>
    <dbReference type="NCBI Taxonomy" id="547442"/>
    <lineage>
        <taxon>Eukaryota</taxon>
        <taxon>Viridiplantae</taxon>
        <taxon>Streptophyta</taxon>
        <taxon>Embryophyta</taxon>
        <taxon>Tracheophyta</taxon>
        <taxon>Spermatophyta</taxon>
        <taxon>Magnoliopsida</taxon>
        <taxon>Liliopsida</taxon>
        <taxon>Poales</taxon>
        <taxon>Poaceae</taxon>
        <taxon>PACMAD clade</taxon>
        <taxon>Panicoideae</taxon>
        <taxon>Andropogonodae</taxon>
        <taxon>Paspaleae</taxon>
        <taxon>Paspalinae</taxon>
        <taxon>Paspalum</taxon>
    </lineage>
</organism>
<gene>
    <name evidence="1" type="ORF">U9M48_028480</name>
</gene>
<evidence type="ECO:0000313" key="1">
    <source>
        <dbReference type="EMBL" id="WVZ81054.1"/>
    </source>
</evidence>